<feature type="disulfide bond" evidence="2">
    <location>
        <begin position="560"/>
        <end position="594"/>
    </location>
</feature>
<dbReference type="InterPro" id="IPR050316">
    <property type="entry name" value="Tyrosinase/Hemocyanin"/>
</dbReference>
<dbReference type="GO" id="GO:0046872">
    <property type="term" value="F:metal ion binding"/>
    <property type="evidence" value="ECO:0007669"/>
    <property type="project" value="UniProtKB-KW"/>
</dbReference>
<organism evidence="7">
    <name type="scientific">Nippostrongylus brasiliensis</name>
    <name type="common">Rat hookworm</name>
    <dbReference type="NCBI Taxonomy" id="27835"/>
    <lineage>
        <taxon>Eukaryota</taxon>
        <taxon>Metazoa</taxon>
        <taxon>Ecdysozoa</taxon>
        <taxon>Nematoda</taxon>
        <taxon>Chromadorea</taxon>
        <taxon>Rhabditida</taxon>
        <taxon>Rhabditina</taxon>
        <taxon>Rhabditomorpha</taxon>
        <taxon>Strongyloidea</taxon>
        <taxon>Heligmosomidae</taxon>
        <taxon>Nippostrongylus</taxon>
    </lineage>
</organism>
<feature type="compositionally biased region" description="Gly residues" evidence="3">
    <location>
        <begin position="758"/>
        <end position="767"/>
    </location>
</feature>
<dbReference type="PANTHER" id="PTHR11474:SF21">
    <property type="entry name" value="SHKT DOMAIN-CONTAINING PROTEIN"/>
    <property type="match status" value="1"/>
</dbReference>
<feature type="domain" description="ShKT" evidence="4">
    <location>
        <begin position="516"/>
        <end position="550"/>
    </location>
</feature>
<dbReference type="PRINTS" id="PR00092">
    <property type="entry name" value="TYROSINASE"/>
</dbReference>
<evidence type="ECO:0000313" key="5">
    <source>
        <dbReference type="EMBL" id="VDL71823.1"/>
    </source>
</evidence>
<dbReference type="PROSITE" id="PS51670">
    <property type="entry name" value="SHKT"/>
    <property type="match status" value="4"/>
</dbReference>
<dbReference type="Pfam" id="PF00264">
    <property type="entry name" value="Tyrosinase"/>
    <property type="match status" value="1"/>
</dbReference>
<evidence type="ECO:0000313" key="7">
    <source>
        <dbReference type="WBParaSite" id="NBR_0000823301-mRNA-1"/>
    </source>
</evidence>
<dbReference type="GO" id="GO:0016491">
    <property type="term" value="F:oxidoreductase activity"/>
    <property type="evidence" value="ECO:0007669"/>
    <property type="project" value="InterPro"/>
</dbReference>
<sequence length="794" mass="87564">MGNIFDEEVSNSQAFVTISRRQRMYTTRPINVPSTKRLKELRGFEMILLGFLVIAIVAQAQDDCNSAPTEAAKIMCRQLRRWDEAARAQAAKKKTVALPPGFEAMAGMAGAGRAIAAELAPIASSIYQCMDLQCVCTYLRGNAGPGGACTLPNGQVLKKAIRKEIRMMTDDERQKYYTAVRTLKSNGEYDRISRIHSQSTVVGGAHSGPAFLPWHREFTKRYEFSLRQIDPSLALPYWDSTLDGALERPSDSALFSPEFDGSTDAQGFVNSGPFVNFRTLEGKPNVKRAVGAQGETMKQSDIDFVMRQTQVDQVLAFSAPRQGCPYRTDYNCLEYTHGNVHIFVGGDMYDTATSANDPLFYLHHCFIDFIWEQWRQQRQTRADRETLYPPDNQLCASPQHFAAASMNPFLPMRNIDGLSNKYTDNLYEYAARPFCTQALPNCGSKYLFCDMSHGQPRCAAKMRIGGACGSYVRGETPCLNGVCQGGRCVGTGSVVATPPPLPVTVAPVVVAPQENCFNENQCCAPWAARGECTRNVAYMSEWCAASCGRCRPQYPLVDDCSDRHTNCAGWTRQGECTKNVLWMTENCRRSCGKCSQSRARACGGGNTAVATTTPVPQPTCENSEGCYNENVCCPHWSLFGECRKSPTYMACNCRVSCGHCVPTDYSYGSCVDYHASCSGWARLGECEKNPWMAENCRASCRTCYSQWDLRSMCRGAVGSVRPVATNRQAVTNNRVNQLPAGGWGPEFDAWGQSPNMGWGQGGGGGWRGPQASPWGNTPWGGPGGWGWLRRAKRE</sequence>
<dbReference type="OMA" id="LWMTENC"/>
<comment type="caution">
    <text evidence="2">Lacks conserved residue(s) required for the propagation of feature annotation.</text>
</comment>
<dbReference type="AlphaFoldDB" id="A0A158QYB7"/>
<feature type="disulfide bond" evidence="2">
    <location>
        <begin position="626"/>
        <end position="660"/>
    </location>
</feature>
<dbReference type="Gene3D" id="1.10.10.1940">
    <property type="match status" value="1"/>
</dbReference>
<dbReference type="SMART" id="SM00254">
    <property type="entry name" value="ShKT"/>
    <property type="match status" value="4"/>
</dbReference>
<dbReference type="InterPro" id="IPR008922">
    <property type="entry name" value="Di-copper_centre_dom_sf"/>
</dbReference>
<dbReference type="WBParaSite" id="NBR_0000823301-mRNA-1">
    <property type="protein sequence ID" value="NBR_0000823301-mRNA-1"/>
    <property type="gene ID" value="NBR_0000823301"/>
</dbReference>
<gene>
    <name evidence="5" type="ORF">NBR_LOCUS8234</name>
</gene>
<accession>A0A158QYB7</accession>
<dbReference type="Proteomes" id="UP000271162">
    <property type="component" value="Unassembled WGS sequence"/>
</dbReference>
<protein>
    <submittedName>
        <fullName evidence="7">Tyrosinase_Cu-bd domain-containing protein</fullName>
    </submittedName>
</protein>
<keyword evidence="1" id="KW-0479">Metal-binding</keyword>
<dbReference type="STRING" id="27835.A0A158QYB7"/>
<evidence type="ECO:0000256" key="2">
    <source>
        <dbReference type="PROSITE-ProRule" id="PRU01005"/>
    </source>
</evidence>
<proteinExistence type="predicted"/>
<name>A0A158QYB7_NIPBR</name>
<feature type="domain" description="ShKT" evidence="4">
    <location>
        <begin position="670"/>
        <end position="703"/>
    </location>
</feature>
<evidence type="ECO:0000313" key="6">
    <source>
        <dbReference type="Proteomes" id="UP000271162"/>
    </source>
</evidence>
<evidence type="ECO:0000256" key="3">
    <source>
        <dbReference type="SAM" id="MobiDB-lite"/>
    </source>
</evidence>
<keyword evidence="6" id="KW-1185">Reference proteome</keyword>
<feature type="domain" description="ShKT" evidence="4">
    <location>
        <begin position="626"/>
        <end position="660"/>
    </location>
</feature>
<evidence type="ECO:0000259" key="4">
    <source>
        <dbReference type="PROSITE" id="PS51670"/>
    </source>
</evidence>
<dbReference type="EMBL" id="UYSL01019979">
    <property type="protein sequence ID" value="VDL71823.1"/>
    <property type="molecule type" value="Genomic_DNA"/>
</dbReference>
<dbReference type="Pfam" id="PF01549">
    <property type="entry name" value="ShK"/>
    <property type="match status" value="4"/>
</dbReference>
<dbReference type="PROSITE" id="PS00498">
    <property type="entry name" value="TYROSINASE_2"/>
    <property type="match status" value="1"/>
</dbReference>
<dbReference type="PROSITE" id="PS00497">
    <property type="entry name" value="TYROSINASE_1"/>
    <property type="match status" value="1"/>
</dbReference>
<evidence type="ECO:0000256" key="1">
    <source>
        <dbReference type="ARBA" id="ARBA00022723"/>
    </source>
</evidence>
<dbReference type="PANTHER" id="PTHR11474">
    <property type="entry name" value="TYROSINASE FAMILY MEMBER"/>
    <property type="match status" value="1"/>
</dbReference>
<keyword evidence="2" id="KW-1015">Disulfide bond</keyword>
<reference evidence="7" key="1">
    <citation type="submission" date="2016-04" db="UniProtKB">
        <authorList>
            <consortium name="WormBaseParasite"/>
        </authorList>
    </citation>
    <scope>IDENTIFICATION</scope>
</reference>
<reference evidence="5 6" key="2">
    <citation type="submission" date="2018-11" db="EMBL/GenBank/DDBJ databases">
        <authorList>
            <consortium name="Pathogen Informatics"/>
        </authorList>
    </citation>
    <scope>NUCLEOTIDE SEQUENCE [LARGE SCALE GENOMIC DNA]</scope>
</reference>
<feature type="domain" description="ShKT" evidence="4">
    <location>
        <begin position="560"/>
        <end position="594"/>
    </location>
</feature>
<dbReference type="InterPro" id="IPR003582">
    <property type="entry name" value="ShKT_dom"/>
</dbReference>
<dbReference type="Gene3D" id="1.10.1280.10">
    <property type="entry name" value="Di-copper center containing domain from catechol oxidase"/>
    <property type="match status" value="1"/>
</dbReference>
<feature type="disulfide bond" evidence="2">
    <location>
        <begin position="516"/>
        <end position="550"/>
    </location>
</feature>
<dbReference type="SUPFAM" id="SSF48056">
    <property type="entry name" value="Di-copper centre-containing domain"/>
    <property type="match status" value="1"/>
</dbReference>
<feature type="region of interest" description="Disordered" evidence="3">
    <location>
        <begin position="758"/>
        <end position="794"/>
    </location>
</feature>
<dbReference type="InterPro" id="IPR002227">
    <property type="entry name" value="Tyrosinase_Cu-bd"/>
</dbReference>